<dbReference type="Pfam" id="PF00006">
    <property type="entry name" value="ATP-synt_ab"/>
    <property type="match status" value="1"/>
</dbReference>
<protein>
    <recommendedName>
        <fullName evidence="4">Flagellum-specific ATP synthase</fullName>
        <ecNumber evidence="3">7.1.2.2</ecNumber>
    </recommendedName>
</protein>
<evidence type="ECO:0000256" key="7">
    <source>
        <dbReference type="ARBA" id="ARBA00022741"/>
    </source>
</evidence>
<accession>A0A6N4E333</accession>
<dbReference type="InterPro" id="IPR050053">
    <property type="entry name" value="ATPase_alpha/beta_chains"/>
</dbReference>
<keyword evidence="18" id="KW-0969">Cilium</keyword>
<dbReference type="GO" id="GO:0071973">
    <property type="term" value="P:bacterial-type flagellum-dependent cell motility"/>
    <property type="evidence" value="ECO:0007669"/>
    <property type="project" value="InterPro"/>
</dbReference>
<keyword evidence="14" id="KW-1006">Bacterial flagellum protein export</keyword>
<dbReference type="GO" id="GO:0046933">
    <property type="term" value="F:proton-transporting ATP synthase activity, rotational mechanism"/>
    <property type="evidence" value="ECO:0007669"/>
    <property type="project" value="TreeGrafter"/>
</dbReference>
<keyword evidence="18" id="KW-0282">Flagellum</keyword>
<evidence type="ECO:0000256" key="10">
    <source>
        <dbReference type="ARBA" id="ARBA00022840"/>
    </source>
</evidence>
<keyword evidence="8" id="KW-0375">Hydrogen ion transport</keyword>
<dbReference type="CDD" id="cd01136">
    <property type="entry name" value="ATPase_flagellum-secretory_path_III"/>
    <property type="match status" value="1"/>
</dbReference>
<evidence type="ECO:0000256" key="16">
    <source>
        <dbReference type="ARBA" id="ARBA00034006"/>
    </source>
</evidence>
<keyword evidence="18" id="KW-0966">Cell projection</keyword>
<dbReference type="PANTHER" id="PTHR15184">
    <property type="entry name" value="ATP SYNTHASE"/>
    <property type="match status" value="1"/>
</dbReference>
<dbReference type="SUPFAM" id="SSF52540">
    <property type="entry name" value="P-loop containing nucleoside triphosphate hydrolases"/>
    <property type="match status" value="1"/>
</dbReference>
<evidence type="ECO:0000259" key="17">
    <source>
        <dbReference type="SMART" id="SM00382"/>
    </source>
</evidence>
<keyword evidence="11" id="KW-0653">Protein transport</keyword>
<sequence>MNQPNPQRGEIWAQRLRHLRSNLGSGSKLVLEGRLTRMVGLTLEAVGCRAAIGGQCDIISSSGEKIEAEVVGFSGESLYLMPTGDIRGLEQDARVVPTGRSCEAVVGEHLLGRVVDGAGRPLDGKGPLPAGLHRPLTGKSFNPLARTPIDQPLDVGVRAINALLSVGRGQRLGLFAGSGVGKSVLMGMMTRYTNADVTVVALIGERGREVKEFVQKILGEKGMARAVVVAVPADNPPLRRIHGAMLATSIAEHFRDQGKQVLLLMDSLTRFAQAQREIGLAIHEPPATKGYPPSVFAKMPQLVERAGNGDKSGGSITAFYTVLTEGDDQNDPIADAARAILDGHIVLSRQLSDAGHYPAIDIEASISRAMNDVITPEHLEAARAFRHLYSVYRQNQDLINIGAYEAGSDEMIDAAIDAMPSLEAFLRQDMFTPVELSESLEDLMSLFPPATGNLQRV</sequence>
<evidence type="ECO:0000313" key="19">
    <source>
        <dbReference type="Proteomes" id="UP000250928"/>
    </source>
</evidence>
<dbReference type="InterPro" id="IPR000194">
    <property type="entry name" value="ATPase_F1/V1/A1_a/bsu_nucl-bd"/>
</dbReference>
<dbReference type="GO" id="GO:0005737">
    <property type="term" value="C:cytoplasm"/>
    <property type="evidence" value="ECO:0007669"/>
    <property type="project" value="UniProtKB-SubCell"/>
</dbReference>
<comment type="catalytic activity">
    <reaction evidence="16">
        <text>ATP + H2O + cellular proteinSide 1 = ADP + phosphate + cellular proteinSide 2.</text>
        <dbReference type="EC" id="7.4.2.8"/>
    </reaction>
</comment>
<dbReference type="GO" id="GO:0008564">
    <property type="term" value="F:protein-exporting ATPase activity"/>
    <property type="evidence" value="ECO:0007669"/>
    <property type="project" value="UniProtKB-EC"/>
</dbReference>
<dbReference type="CDD" id="cd18117">
    <property type="entry name" value="ATP-synt_flagellum-secretory_path_III_N"/>
    <property type="match status" value="1"/>
</dbReference>
<comment type="subcellular location">
    <subcellularLocation>
        <location evidence="1">Cytoplasm</location>
    </subcellularLocation>
</comment>
<evidence type="ECO:0000256" key="1">
    <source>
        <dbReference type="ARBA" id="ARBA00004496"/>
    </source>
</evidence>
<dbReference type="Gene3D" id="3.40.50.12240">
    <property type="match status" value="1"/>
</dbReference>
<feature type="domain" description="AAA+ ATPase" evidence="17">
    <location>
        <begin position="168"/>
        <end position="351"/>
    </location>
</feature>
<keyword evidence="12" id="KW-1278">Translocase</keyword>
<reference evidence="18 19" key="1">
    <citation type="submission" date="2018-01" db="EMBL/GenBank/DDBJ databases">
        <title>Novel co-symbiosis in the lucinid bivalve Phacoides pectinatus.</title>
        <authorList>
            <person name="Lim S.J."/>
            <person name="Davis B.G."/>
            <person name="Gill D.E."/>
            <person name="Engel A.S."/>
            <person name="Anderson L.C."/>
            <person name="Campbell B.J."/>
        </authorList>
    </citation>
    <scope>NUCLEOTIDE SEQUENCE [LARGE SCALE GENOMIC DNA]</scope>
    <source>
        <strain evidence="18">N3_P5</strain>
    </source>
</reference>
<dbReference type="EMBL" id="PQCO01000069">
    <property type="protein sequence ID" value="PUE05524.1"/>
    <property type="molecule type" value="Genomic_DNA"/>
</dbReference>
<dbReference type="InterPro" id="IPR020003">
    <property type="entry name" value="ATPase_a/bsu_AS"/>
</dbReference>
<evidence type="ECO:0000256" key="13">
    <source>
        <dbReference type="ARBA" id="ARBA00023065"/>
    </source>
</evidence>
<evidence type="ECO:0000256" key="2">
    <source>
        <dbReference type="ARBA" id="ARBA00008936"/>
    </source>
</evidence>
<dbReference type="PANTHER" id="PTHR15184:SF81">
    <property type="entry name" value="FLAGELLUM-SPECIFIC ATP SYNTHASE"/>
    <property type="match status" value="1"/>
</dbReference>
<organism evidence="18 19">
    <name type="scientific">Candidatus Sedimenticola endophacoides</name>
    <dbReference type="NCBI Taxonomy" id="2548426"/>
    <lineage>
        <taxon>Bacteria</taxon>
        <taxon>Pseudomonadati</taxon>
        <taxon>Pseudomonadota</taxon>
        <taxon>Gammaproteobacteria</taxon>
        <taxon>Chromatiales</taxon>
        <taxon>Sedimenticolaceae</taxon>
        <taxon>Sedimenticola</taxon>
    </lineage>
</organism>
<dbReference type="InterPro" id="IPR003593">
    <property type="entry name" value="AAA+_ATPase"/>
</dbReference>
<keyword evidence="15" id="KW-0066">ATP synthesis</keyword>
<keyword evidence="7" id="KW-0547">Nucleotide-binding</keyword>
<dbReference type="GO" id="GO:0030254">
    <property type="term" value="P:protein secretion by the type III secretion system"/>
    <property type="evidence" value="ECO:0007669"/>
    <property type="project" value="InterPro"/>
</dbReference>
<dbReference type="NCBIfam" id="TIGR01026">
    <property type="entry name" value="fliI_yscN"/>
    <property type="match status" value="1"/>
</dbReference>
<dbReference type="NCBIfam" id="TIGR03496">
    <property type="entry name" value="FliI_clade1"/>
    <property type="match status" value="1"/>
</dbReference>
<dbReference type="GO" id="GO:0005524">
    <property type="term" value="F:ATP binding"/>
    <property type="evidence" value="ECO:0007669"/>
    <property type="project" value="UniProtKB-KW"/>
</dbReference>
<dbReference type="AlphaFoldDB" id="A0A6N4E333"/>
<gene>
    <name evidence="18" type="primary">fliI</name>
    <name evidence="18" type="ORF">C3L24_01015</name>
</gene>
<evidence type="ECO:0000256" key="9">
    <source>
        <dbReference type="ARBA" id="ARBA00022795"/>
    </source>
</evidence>
<proteinExistence type="inferred from homology"/>
<keyword evidence="5" id="KW-0813">Transport</keyword>
<dbReference type="PROSITE" id="PS00152">
    <property type="entry name" value="ATPASE_ALPHA_BETA"/>
    <property type="match status" value="1"/>
</dbReference>
<dbReference type="GO" id="GO:0030257">
    <property type="term" value="C:type III protein secretion system complex"/>
    <property type="evidence" value="ECO:0007669"/>
    <property type="project" value="InterPro"/>
</dbReference>
<dbReference type="Pfam" id="PF18269">
    <property type="entry name" value="T3SS_ATPase_C"/>
    <property type="match status" value="1"/>
</dbReference>
<dbReference type="SMART" id="SM00382">
    <property type="entry name" value="AAA"/>
    <property type="match status" value="1"/>
</dbReference>
<dbReference type="GO" id="GO:0016887">
    <property type="term" value="F:ATP hydrolysis activity"/>
    <property type="evidence" value="ECO:0007669"/>
    <property type="project" value="InterPro"/>
</dbReference>
<dbReference type="EC" id="7.1.2.2" evidence="3"/>
<keyword evidence="6" id="KW-0963">Cytoplasm</keyword>
<keyword evidence="9" id="KW-1005">Bacterial flagellum biogenesis</keyword>
<evidence type="ECO:0000256" key="5">
    <source>
        <dbReference type="ARBA" id="ARBA00022448"/>
    </source>
</evidence>
<dbReference type="InterPro" id="IPR040627">
    <property type="entry name" value="T3SS_ATPase_C"/>
</dbReference>
<evidence type="ECO:0000256" key="15">
    <source>
        <dbReference type="ARBA" id="ARBA00023310"/>
    </source>
</evidence>
<dbReference type="InterPro" id="IPR020005">
    <property type="entry name" value="FliI_clade1"/>
</dbReference>
<dbReference type="GO" id="GO:0044780">
    <property type="term" value="P:bacterial-type flagellum assembly"/>
    <property type="evidence" value="ECO:0007669"/>
    <property type="project" value="InterPro"/>
</dbReference>
<evidence type="ECO:0000256" key="4">
    <source>
        <dbReference type="ARBA" id="ARBA00020580"/>
    </source>
</evidence>
<comment type="similarity">
    <text evidence="2">Belongs to the ATPase alpha/beta chains family.</text>
</comment>
<keyword evidence="10" id="KW-0067">ATP-binding</keyword>
<evidence type="ECO:0000256" key="14">
    <source>
        <dbReference type="ARBA" id="ARBA00023225"/>
    </source>
</evidence>
<evidence type="ECO:0000256" key="12">
    <source>
        <dbReference type="ARBA" id="ARBA00022967"/>
    </source>
</evidence>
<evidence type="ECO:0000313" key="18">
    <source>
        <dbReference type="EMBL" id="PUE05524.1"/>
    </source>
</evidence>
<keyword evidence="13" id="KW-0406">Ion transport</keyword>
<evidence type="ECO:0000256" key="3">
    <source>
        <dbReference type="ARBA" id="ARBA00012473"/>
    </source>
</evidence>
<evidence type="ECO:0000256" key="8">
    <source>
        <dbReference type="ARBA" id="ARBA00022781"/>
    </source>
</evidence>
<dbReference type="Proteomes" id="UP000250928">
    <property type="component" value="Unassembled WGS sequence"/>
</dbReference>
<dbReference type="FunFam" id="3.40.50.12240:FF:000002">
    <property type="entry name" value="Flagellum-specific ATP synthase FliI"/>
    <property type="match status" value="1"/>
</dbReference>
<dbReference type="InterPro" id="IPR027417">
    <property type="entry name" value="P-loop_NTPase"/>
</dbReference>
<comment type="caution">
    <text evidence="18">The sequence shown here is derived from an EMBL/GenBank/DDBJ whole genome shotgun (WGS) entry which is preliminary data.</text>
</comment>
<dbReference type="InterPro" id="IPR005714">
    <property type="entry name" value="ATPase_T3SS_FliI/YscN"/>
</dbReference>
<name>A0A6N4E333_9GAMM</name>
<evidence type="ECO:0000256" key="11">
    <source>
        <dbReference type="ARBA" id="ARBA00022927"/>
    </source>
</evidence>
<evidence type="ECO:0000256" key="6">
    <source>
        <dbReference type="ARBA" id="ARBA00022490"/>
    </source>
</evidence>